<keyword evidence="4 8" id="KW-0378">Hydrolase</keyword>
<comment type="catalytic activity">
    <reaction evidence="6">
        <text>(2R)-O-phospho-3-sulfolactate + H2O = (2R)-3-sulfolactate + phosphate</text>
        <dbReference type="Rhea" id="RHEA:23416"/>
        <dbReference type="ChEBI" id="CHEBI:15377"/>
        <dbReference type="ChEBI" id="CHEBI:15597"/>
        <dbReference type="ChEBI" id="CHEBI:43474"/>
        <dbReference type="ChEBI" id="CHEBI:58738"/>
        <dbReference type="EC" id="3.1.3.71"/>
    </reaction>
</comment>
<dbReference type="GO" id="GO:0000287">
    <property type="term" value="F:magnesium ion binding"/>
    <property type="evidence" value="ECO:0007669"/>
    <property type="project" value="InterPro"/>
</dbReference>
<proteinExistence type="inferred from homology"/>
<reference evidence="8" key="1">
    <citation type="submission" date="2021-03" db="EMBL/GenBank/DDBJ databases">
        <title>Genomic Encyclopedia of Type Strains, Phase IV (KMG-V): Genome sequencing to study the core and pangenomes of soil and plant-associated prokaryotes.</title>
        <authorList>
            <person name="Whitman W."/>
        </authorList>
    </citation>
    <scope>NUCLEOTIDE SEQUENCE</scope>
    <source>
        <strain evidence="8">C4</strain>
    </source>
</reference>
<evidence type="ECO:0000256" key="6">
    <source>
        <dbReference type="ARBA" id="ARBA00033711"/>
    </source>
</evidence>
<dbReference type="PANTHER" id="PTHR37311">
    <property type="entry name" value="2-PHOSPHOSULFOLACTATE PHOSPHATASE-RELATED"/>
    <property type="match status" value="1"/>
</dbReference>
<evidence type="ECO:0000313" key="9">
    <source>
        <dbReference type="Proteomes" id="UP000740329"/>
    </source>
</evidence>
<dbReference type="SUPFAM" id="SSF142823">
    <property type="entry name" value="ComB-like"/>
    <property type="match status" value="1"/>
</dbReference>
<dbReference type="GO" id="GO:0019295">
    <property type="term" value="P:coenzyme M biosynthetic process"/>
    <property type="evidence" value="ECO:0007669"/>
    <property type="project" value="InterPro"/>
</dbReference>
<dbReference type="GO" id="GO:0050545">
    <property type="term" value="F:sulfopyruvate decarboxylase activity"/>
    <property type="evidence" value="ECO:0007669"/>
    <property type="project" value="TreeGrafter"/>
</dbReference>
<dbReference type="InterPro" id="IPR027639">
    <property type="entry name" value="ComB_archaeal"/>
</dbReference>
<dbReference type="Proteomes" id="UP000740329">
    <property type="component" value="Unassembled WGS sequence"/>
</dbReference>
<dbReference type="NCBIfam" id="TIGR00298">
    <property type="entry name" value="2-phosphosulfolactate phosphatase"/>
    <property type="match status" value="1"/>
</dbReference>
<protein>
    <recommendedName>
        <fullName evidence="3 7">2-phosphosulfolactate phosphatase</fullName>
        <ecNumber evidence="3 7">3.1.3.71</ecNumber>
    </recommendedName>
</protein>
<evidence type="ECO:0000256" key="5">
    <source>
        <dbReference type="ARBA" id="ARBA00022842"/>
    </source>
</evidence>
<dbReference type="RefSeq" id="WP_209591267.1">
    <property type="nucleotide sequence ID" value="NZ_JAGGMV010000003.1"/>
</dbReference>
<dbReference type="InterPro" id="IPR036702">
    <property type="entry name" value="ComB-like_sf"/>
</dbReference>
<dbReference type="InterPro" id="IPR005238">
    <property type="entry name" value="ComB-like"/>
</dbReference>
<evidence type="ECO:0000256" key="4">
    <source>
        <dbReference type="ARBA" id="ARBA00022801"/>
    </source>
</evidence>
<evidence type="ECO:0000313" key="8">
    <source>
        <dbReference type="EMBL" id="MBP2201771.1"/>
    </source>
</evidence>
<comment type="similarity">
    <text evidence="2">Belongs to the ComB family.</text>
</comment>
<dbReference type="AlphaFoldDB" id="A0A8J7RMT3"/>
<comment type="cofactor">
    <cofactor evidence="1">
        <name>Mg(2+)</name>
        <dbReference type="ChEBI" id="CHEBI:18420"/>
    </cofactor>
</comment>
<dbReference type="PANTHER" id="PTHR37311:SF1">
    <property type="entry name" value="2-PHOSPHOSULFOLACTATE PHOSPHATASE-RELATED"/>
    <property type="match status" value="1"/>
</dbReference>
<sequence>MSVNIYIDHNFYDNNAYGYENHSDNNKSDECCVDDSYNPNSQISSEDNVLNKNPNELVYITKSGDLTKLDHVSQYAPLSGDNRIDYSNYCAIVIDVLRASTTISTLLELYDKVYITDSIEKTMNFPNSIRMGERNGIKIDEFDYGNSPVEILKDKNKITEFAKNGGNLVLTTTNGTRVLNSIISDDIYMGSINNAEAVAKEVYNTAVEKDKDIVLIPCHRCGDFAIEDYIGAALIVENILKIPGNKITKQLEQLIPLRSTIKFDWKNTILNSKSGQGLRDKGYPYDVLYSVQENIYDNVGKYNQKENYVYRV</sequence>
<evidence type="ECO:0000256" key="1">
    <source>
        <dbReference type="ARBA" id="ARBA00001946"/>
    </source>
</evidence>
<name>A0A8J7RMT3_METVO</name>
<evidence type="ECO:0000256" key="2">
    <source>
        <dbReference type="ARBA" id="ARBA00009997"/>
    </source>
</evidence>
<evidence type="ECO:0000256" key="3">
    <source>
        <dbReference type="ARBA" id="ARBA00012953"/>
    </source>
</evidence>
<dbReference type="EMBL" id="JAGGMV010000003">
    <property type="protein sequence ID" value="MBP2201771.1"/>
    <property type="molecule type" value="Genomic_DNA"/>
</dbReference>
<accession>A0A8J7RMT3</accession>
<comment type="caution">
    <text evidence="8">The sequence shown here is derived from an EMBL/GenBank/DDBJ whole genome shotgun (WGS) entry which is preliminary data.</text>
</comment>
<organism evidence="8 9">
    <name type="scientific">Methanococcus voltae</name>
    <dbReference type="NCBI Taxonomy" id="2188"/>
    <lineage>
        <taxon>Archaea</taxon>
        <taxon>Methanobacteriati</taxon>
        <taxon>Methanobacteriota</taxon>
        <taxon>Methanomada group</taxon>
        <taxon>Methanococci</taxon>
        <taxon>Methanococcales</taxon>
        <taxon>Methanococcaceae</taxon>
        <taxon>Methanococcus</taxon>
    </lineage>
</organism>
<dbReference type="Pfam" id="PF04029">
    <property type="entry name" value="2-ph_phosp"/>
    <property type="match status" value="1"/>
</dbReference>
<keyword evidence="5" id="KW-0460">Magnesium</keyword>
<dbReference type="EC" id="3.1.3.71" evidence="3 7"/>
<dbReference type="Gene3D" id="3.90.1560.10">
    <property type="entry name" value="ComB-like"/>
    <property type="match status" value="1"/>
</dbReference>
<gene>
    <name evidence="8" type="ORF">J3E07_001196</name>
</gene>
<dbReference type="GO" id="GO:0050532">
    <property type="term" value="F:2-phosphosulfolactate phosphatase activity"/>
    <property type="evidence" value="ECO:0007669"/>
    <property type="project" value="UniProtKB-UniRule"/>
</dbReference>
<evidence type="ECO:0000256" key="7">
    <source>
        <dbReference type="NCBIfam" id="TIGR00298"/>
    </source>
</evidence>